<feature type="compositionally biased region" description="Basic and acidic residues" evidence="1">
    <location>
        <begin position="116"/>
        <end position="125"/>
    </location>
</feature>
<feature type="compositionally biased region" description="Polar residues" evidence="1">
    <location>
        <begin position="99"/>
        <end position="115"/>
    </location>
</feature>
<dbReference type="AlphaFoldDB" id="A0A7S1FZF5"/>
<protein>
    <submittedName>
        <fullName evidence="2">Uncharacterized protein</fullName>
    </submittedName>
</protein>
<dbReference type="EMBL" id="HBFR01036070">
    <property type="protein sequence ID" value="CAD8899109.1"/>
    <property type="molecule type" value="Transcribed_RNA"/>
</dbReference>
<accession>A0A7S1FZF5</accession>
<gene>
    <name evidence="2" type="ORF">CHYS00102_LOCUS26325</name>
</gene>
<name>A0A7S1FZF5_9STRA</name>
<organism evidence="2">
    <name type="scientific">Corethron hystrix</name>
    <dbReference type="NCBI Taxonomy" id="216773"/>
    <lineage>
        <taxon>Eukaryota</taxon>
        <taxon>Sar</taxon>
        <taxon>Stramenopiles</taxon>
        <taxon>Ochrophyta</taxon>
        <taxon>Bacillariophyta</taxon>
        <taxon>Coscinodiscophyceae</taxon>
        <taxon>Corethrophycidae</taxon>
        <taxon>Corethrales</taxon>
        <taxon>Corethraceae</taxon>
        <taxon>Corethron</taxon>
    </lineage>
</organism>
<evidence type="ECO:0000313" key="2">
    <source>
        <dbReference type="EMBL" id="CAD8899109.1"/>
    </source>
</evidence>
<feature type="compositionally biased region" description="Basic and acidic residues" evidence="1">
    <location>
        <begin position="136"/>
        <end position="169"/>
    </location>
</feature>
<feature type="region of interest" description="Disordered" evidence="1">
    <location>
        <begin position="79"/>
        <end position="199"/>
    </location>
</feature>
<feature type="compositionally biased region" description="Basic and acidic residues" evidence="1">
    <location>
        <begin position="179"/>
        <end position="195"/>
    </location>
</feature>
<sequence length="438" mass="49560">MPVSSVDKKVSISASTKSDKITCAKPSLRQEKHIKRSFSKGHQVKNNEKMVRTNSSNKKPIISRKKCIPNITYTYKKPDSKRHEEIVHLPTRKGKSRSYSKTSRNFSSHPVVSTTFDKEHHDGHNPKVVNVLPNKSTREVSSEENSEEKSTCIDDNSIKKNPELRENKESLPSSPSIRKFSEEQNSHTISPKDDTTEVSQTLSDNLETLTKEHRKKDCVSRNYCKYNNSTSMTTDFTAESCYTSMYDDFSSEGVKNRGPNELEASLDSTVSNYSDYSKNSSLIEEEREETIELLKTKVNRLKPHPSRSRCFSKLNDSIDSSFLVHQEEGLIAVIEEMDSVRGNILQELGTPRNRRQNNDNDLFGKRVEVKLESEIMDDSMTMSDFMVTGMKDIAEDVQGVANTVSNIAMTTVDSFFPEGFSNCTKFESGIDDSSFSSK</sequence>
<feature type="compositionally biased region" description="Basic and acidic residues" evidence="1">
    <location>
        <begin position="1"/>
        <end position="10"/>
    </location>
</feature>
<feature type="region of interest" description="Disordered" evidence="1">
    <location>
        <begin position="1"/>
        <end position="26"/>
    </location>
</feature>
<reference evidence="2" key="1">
    <citation type="submission" date="2021-01" db="EMBL/GenBank/DDBJ databases">
        <authorList>
            <person name="Corre E."/>
            <person name="Pelletier E."/>
            <person name="Niang G."/>
            <person name="Scheremetjew M."/>
            <person name="Finn R."/>
            <person name="Kale V."/>
            <person name="Holt S."/>
            <person name="Cochrane G."/>
            <person name="Meng A."/>
            <person name="Brown T."/>
            <person name="Cohen L."/>
        </authorList>
    </citation>
    <scope>NUCLEOTIDE SEQUENCE</scope>
    <source>
        <strain evidence="2">308</strain>
    </source>
</reference>
<evidence type="ECO:0000256" key="1">
    <source>
        <dbReference type="SAM" id="MobiDB-lite"/>
    </source>
</evidence>
<proteinExistence type="predicted"/>
<feature type="region of interest" description="Disordered" evidence="1">
    <location>
        <begin position="38"/>
        <end position="64"/>
    </location>
</feature>